<dbReference type="SUPFAM" id="SSF50978">
    <property type="entry name" value="WD40 repeat-like"/>
    <property type="match status" value="1"/>
</dbReference>
<comment type="similarity">
    <text evidence="2">Belongs to the glycosyl hydrolase 1 family.</text>
</comment>
<dbReference type="InterPro" id="IPR011045">
    <property type="entry name" value="N2O_reductase_N"/>
</dbReference>
<keyword evidence="4 10" id="KW-0853">WD repeat</keyword>
<dbReference type="FunFam" id="2.130.10.10:FF:000102">
    <property type="entry name" value="Actin-interacting protein 1"/>
    <property type="match status" value="1"/>
</dbReference>
<dbReference type="GO" id="GO:0030864">
    <property type="term" value="C:cortical actin cytoskeleton"/>
    <property type="evidence" value="ECO:0007669"/>
    <property type="project" value="TreeGrafter"/>
</dbReference>
<dbReference type="InterPro" id="IPR019775">
    <property type="entry name" value="WD40_repeat_CS"/>
</dbReference>
<keyword evidence="7" id="KW-0009">Actin-binding</keyword>
<dbReference type="InterPro" id="IPR036322">
    <property type="entry name" value="WD40_repeat_dom_sf"/>
</dbReference>
<comment type="function">
    <text evidence="9">Binds actin. Enhances the F-actin depolymerization activity of actin-depolymerizing factor (ADF) proteins.</text>
</comment>
<feature type="repeat" description="WD" evidence="10">
    <location>
        <begin position="530"/>
        <end position="571"/>
    </location>
</feature>
<dbReference type="InterPro" id="IPR015943">
    <property type="entry name" value="WD40/YVTN_repeat-like_dom_sf"/>
</dbReference>
<evidence type="ECO:0000256" key="3">
    <source>
        <dbReference type="ARBA" id="ARBA00012744"/>
    </source>
</evidence>
<dbReference type="EMBL" id="LR999453">
    <property type="protein sequence ID" value="CAE5967681.1"/>
    <property type="molecule type" value="Genomic_DNA"/>
</dbReference>
<evidence type="ECO:0000256" key="8">
    <source>
        <dbReference type="ARBA" id="ARBA00023295"/>
    </source>
</evidence>
<evidence type="ECO:0000256" key="5">
    <source>
        <dbReference type="ARBA" id="ARBA00022737"/>
    </source>
</evidence>
<evidence type="ECO:0000256" key="1">
    <source>
        <dbReference type="ARBA" id="ARBA00000448"/>
    </source>
</evidence>
<feature type="repeat" description="WD" evidence="10">
    <location>
        <begin position="487"/>
        <end position="519"/>
    </location>
</feature>
<keyword evidence="6" id="KW-0378">Hydrolase</keyword>
<dbReference type="SUPFAM" id="SSF51445">
    <property type="entry name" value="(Trans)glycosidases"/>
    <property type="match status" value="1"/>
</dbReference>
<keyword evidence="12" id="KW-1185">Reference proteome</keyword>
<keyword evidence="5" id="KW-0677">Repeat</keyword>
<evidence type="ECO:0000256" key="7">
    <source>
        <dbReference type="ARBA" id="ARBA00023203"/>
    </source>
</evidence>
<keyword evidence="8" id="KW-0326">Glycosidase</keyword>
<evidence type="ECO:0000256" key="2">
    <source>
        <dbReference type="ARBA" id="ARBA00010838"/>
    </source>
</evidence>
<dbReference type="FunFam" id="2.130.10.10:FF:000167">
    <property type="entry name" value="Actin-interacting protein 1"/>
    <property type="match status" value="1"/>
</dbReference>
<evidence type="ECO:0000256" key="6">
    <source>
        <dbReference type="ARBA" id="ARBA00022801"/>
    </source>
</evidence>
<evidence type="ECO:0000256" key="10">
    <source>
        <dbReference type="PROSITE-ProRule" id="PRU00221"/>
    </source>
</evidence>
<evidence type="ECO:0000313" key="12">
    <source>
        <dbReference type="Proteomes" id="UP000682877"/>
    </source>
</evidence>
<dbReference type="AlphaFoldDB" id="A0A8S1ZVK7"/>
<reference evidence="11" key="1">
    <citation type="submission" date="2021-01" db="EMBL/GenBank/DDBJ databases">
        <authorList>
            <person name="Bezrukov I."/>
        </authorList>
    </citation>
    <scope>NUCLEOTIDE SEQUENCE</scope>
</reference>
<dbReference type="Pfam" id="PF00232">
    <property type="entry name" value="Glyco_hydro_1"/>
    <property type="match status" value="1"/>
</dbReference>
<feature type="repeat" description="WD" evidence="10">
    <location>
        <begin position="228"/>
        <end position="262"/>
    </location>
</feature>
<dbReference type="PRINTS" id="PR00131">
    <property type="entry name" value="GLHYDRLASE1"/>
</dbReference>
<proteinExistence type="inferred from homology"/>
<dbReference type="FunFam" id="3.20.20.80:FF:000020">
    <property type="entry name" value="Beta-glucosidase 12"/>
    <property type="match status" value="1"/>
</dbReference>
<dbReference type="Proteomes" id="UP000682877">
    <property type="component" value="Chromosome 3"/>
</dbReference>
<evidence type="ECO:0000256" key="9">
    <source>
        <dbReference type="ARBA" id="ARBA00058835"/>
    </source>
</evidence>
<dbReference type="SMART" id="SM00320">
    <property type="entry name" value="WD40"/>
    <property type="match status" value="10"/>
</dbReference>
<dbReference type="PANTHER" id="PTHR19856:SF0">
    <property type="entry name" value="WD REPEAT-CONTAINING PROTEIN 1"/>
    <property type="match status" value="1"/>
</dbReference>
<dbReference type="PROSITE" id="PS00678">
    <property type="entry name" value="WD_REPEATS_1"/>
    <property type="match status" value="1"/>
</dbReference>
<feature type="repeat" description="WD" evidence="10">
    <location>
        <begin position="183"/>
        <end position="215"/>
    </location>
</feature>
<name>A0A8S1ZVK7_ARAAE</name>
<dbReference type="Pfam" id="PF00400">
    <property type="entry name" value="WD40"/>
    <property type="match status" value="7"/>
</dbReference>
<dbReference type="InterPro" id="IPR001360">
    <property type="entry name" value="Glyco_hydro_1"/>
</dbReference>
<evidence type="ECO:0000313" key="11">
    <source>
        <dbReference type="EMBL" id="CAE5967681.1"/>
    </source>
</evidence>
<dbReference type="PANTHER" id="PTHR19856">
    <property type="entry name" value="WD-REPEATCONTAINING PROTEIN WDR1"/>
    <property type="match status" value="1"/>
</dbReference>
<dbReference type="CDD" id="cd00200">
    <property type="entry name" value="WD40"/>
    <property type="match status" value="1"/>
</dbReference>
<dbReference type="SUPFAM" id="SSF50974">
    <property type="entry name" value="Nitrous oxide reductase, N-terminal domain"/>
    <property type="match status" value="1"/>
</dbReference>
<sequence length="1058" mass="118040">MELSETYACVPSTERGRGILISGDSKSDTILYTNGRSVVTLDLNNPLKVSIYGEHAYPATVARYSPNGEWIASGDVSGTVRIWGAYNDHVLKKEFKVLAGRIDDLQWSADGMRIVASGDGKGKSLVRAFMWDSGSNVGEFDGHSRRVLSCAIKPTRPFRIVTCGEDFLVNFYEGPPFKFKLSSREHSNFVNCVRFAPDGSKFITVSSDKKGIIYDGKTCEILGELSSDDGHKGSIYAVSWSPDGQQVLTVSADKSAKVWDISDNGSGTLKTTLNCPGSSGGVDDMLVGCLWQNDHIVTVSLGGTISIFSASDLDKSPFQFSGHMKNVSSLAVLKGNADYILSGSYDGLICKWMLGRGFCGKLQRTQNSQIKCFAAHEEEIVTSGYDNKISRISYKDDQCTNEESIDIGNQPKDLSLAPLSPDLLLVTFESGVVFLRDGKVVSTINLGFTVTALAVTPDGTEAIIGGQDGKLHLYSINGDSLTEEAVLEKHRGAISVIRYSPDLSMFASGDLNREAVVWDRVSREMKLKNMLYHSARINCLAWSPNSTMVATGSLDTCVIVYEVDKPAASRMTIKGAHLGGVYGLGFADDSHVWPPMFLFLLLLSASRSGDSSPSGDAVPLDTGDLNRQSFPKGFLFGTATSAYQVEGETHQDGRGPSIWDAFVKIPGKIANNATAEITVDQYHRYKEDVDLMQNLNFDAYRFSISWSRIFPEGTGKINWNGVAYYNRLIDYLIQKGITPYANLYHYDLPLALEQKYQGLLSKQVVDDFADYAEFCFKTFGDRVKNWMTFNEPRVVAALAAVQRYRQNYQEKQKGRIGILLDFVWFEPLTSSKADNDAAQRARDFHVGWFIHPIVYGEYPNTMQNIVKERLPNFTEEEVKMVKGSIDFVGINQYTTYFMSDPKISTTPKDLGYQQDWNVTFNFAKNGTPIGPRAHSEWLYNVPWGMYKALMYIKERYSNPTMILSENGMDDPGNITLTQGQNDTTRIKYYRDYLAQLKKAVDDGANLTGYFAWSLLDNFEWLSGYTSRFGIVYVDYKDLKRYPKMSALWFKQLLKRDQK</sequence>
<evidence type="ECO:0000256" key="4">
    <source>
        <dbReference type="ARBA" id="ARBA00022574"/>
    </source>
</evidence>
<dbReference type="GO" id="GO:0030042">
    <property type="term" value="P:actin filament depolymerization"/>
    <property type="evidence" value="ECO:0007669"/>
    <property type="project" value="TreeGrafter"/>
</dbReference>
<dbReference type="EC" id="3.2.1.21" evidence="3"/>
<dbReference type="GO" id="GO:0005975">
    <property type="term" value="P:carbohydrate metabolic process"/>
    <property type="evidence" value="ECO:0007669"/>
    <property type="project" value="InterPro"/>
</dbReference>
<dbReference type="GO" id="GO:0051015">
    <property type="term" value="F:actin filament binding"/>
    <property type="evidence" value="ECO:0007669"/>
    <property type="project" value="TreeGrafter"/>
</dbReference>
<dbReference type="PROSITE" id="PS50294">
    <property type="entry name" value="WD_REPEATS_REGION"/>
    <property type="match status" value="2"/>
</dbReference>
<accession>A0A8S1ZVK7</accession>
<organism evidence="11 12">
    <name type="scientific">Arabidopsis arenosa</name>
    <name type="common">Sand rock-cress</name>
    <name type="synonym">Cardaminopsis arenosa</name>
    <dbReference type="NCBI Taxonomy" id="38785"/>
    <lineage>
        <taxon>Eukaryota</taxon>
        <taxon>Viridiplantae</taxon>
        <taxon>Streptophyta</taxon>
        <taxon>Embryophyta</taxon>
        <taxon>Tracheophyta</taxon>
        <taxon>Spermatophyta</taxon>
        <taxon>Magnoliopsida</taxon>
        <taxon>eudicotyledons</taxon>
        <taxon>Gunneridae</taxon>
        <taxon>Pentapetalae</taxon>
        <taxon>rosids</taxon>
        <taxon>malvids</taxon>
        <taxon>Brassicales</taxon>
        <taxon>Brassicaceae</taxon>
        <taxon>Camelineae</taxon>
        <taxon>Arabidopsis</taxon>
    </lineage>
</organism>
<dbReference type="InterPro" id="IPR017853">
    <property type="entry name" value="GH"/>
</dbReference>
<dbReference type="Gene3D" id="3.20.20.80">
    <property type="entry name" value="Glycosidases"/>
    <property type="match status" value="2"/>
</dbReference>
<dbReference type="PROSITE" id="PS50082">
    <property type="entry name" value="WD_REPEATS_2"/>
    <property type="match status" value="5"/>
</dbReference>
<feature type="repeat" description="WD" evidence="10">
    <location>
        <begin position="52"/>
        <end position="93"/>
    </location>
</feature>
<protein>
    <recommendedName>
        <fullName evidence="3">beta-glucosidase</fullName>
        <ecNumber evidence="3">3.2.1.21</ecNumber>
    </recommendedName>
</protein>
<dbReference type="GO" id="GO:0047782">
    <property type="term" value="F:coniferin beta-glucosidase activity"/>
    <property type="evidence" value="ECO:0007669"/>
    <property type="project" value="UniProtKB-ARBA"/>
</dbReference>
<gene>
    <name evidence="11" type="ORF">AARE701A_LOCUS7492</name>
</gene>
<dbReference type="Gene3D" id="2.130.10.10">
    <property type="entry name" value="YVTN repeat-like/Quinoprotein amine dehydrogenase"/>
    <property type="match status" value="2"/>
</dbReference>
<dbReference type="InterPro" id="IPR001680">
    <property type="entry name" value="WD40_rpt"/>
</dbReference>
<comment type="catalytic activity">
    <reaction evidence="1">
        <text>Hydrolysis of terminal, non-reducing beta-D-glucosyl residues with release of beta-D-glucose.</text>
        <dbReference type="EC" id="3.2.1.21"/>
    </reaction>
</comment>